<gene>
    <name evidence="2" type="ORF">FYJ60_07845</name>
</gene>
<feature type="transmembrane region" description="Helical" evidence="1">
    <location>
        <begin position="20"/>
        <end position="42"/>
    </location>
</feature>
<organism evidence="2 3">
    <name type="scientific">Bilifractor porci</name>
    <dbReference type="NCBI Taxonomy" id="2606636"/>
    <lineage>
        <taxon>Bacteria</taxon>
        <taxon>Bacillati</taxon>
        <taxon>Bacillota</taxon>
        <taxon>Clostridia</taxon>
        <taxon>Lachnospirales</taxon>
        <taxon>Lachnospiraceae</taxon>
        <taxon>Bilifractor</taxon>
    </lineage>
</organism>
<feature type="transmembrane region" description="Helical" evidence="1">
    <location>
        <begin position="184"/>
        <end position="207"/>
    </location>
</feature>
<dbReference type="AlphaFoldDB" id="A0A7X2TPW8"/>
<protein>
    <submittedName>
        <fullName evidence="2">Uncharacterized protein</fullName>
    </submittedName>
</protein>
<sequence>MKHLLKYEFRKTRTVKTAVLISTCIFEILFLLGLLSNAAVLLGTGITGLSFCATLGMLILGLVSISVLYRELNSCQSYMLFLTPNSSYKIIGAKILENGITLAVGGICFVALAGIDLFLWGVQASDFPTVIQLLSDMMGNIHLNPADIARVLLVLFSGWLSIITIAFFAVAIQAALLNGRRFGGLFSFLIFLAVVIGVGIVMANLPLGQGFLGSVLLSMTFPVSTGVLYSLLYLGITALFYALTGWIMDKKLSV</sequence>
<keyword evidence="1" id="KW-1133">Transmembrane helix</keyword>
<feature type="transmembrane region" description="Helical" evidence="1">
    <location>
        <begin position="99"/>
        <end position="120"/>
    </location>
</feature>
<name>A0A7X2TPW8_9FIRM</name>
<dbReference type="Proteomes" id="UP000466864">
    <property type="component" value="Unassembled WGS sequence"/>
</dbReference>
<feature type="transmembrane region" description="Helical" evidence="1">
    <location>
        <begin position="48"/>
        <end position="69"/>
    </location>
</feature>
<keyword evidence="3" id="KW-1185">Reference proteome</keyword>
<feature type="transmembrane region" description="Helical" evidence="1">
    <location>
        <begin position="227"/>
        <end position="248"/>
    </location>
</feature>
<reference evidence="2 3" key="1">
    <citation type="submission" date="2019-08" db="EMBL/GenBank/DDBJ databases">
        <title>In-depth cultivation of the pig gut microbiome towards novel bacterial diversity and tailored functional studies.</title>
        <authorList>
            <person name="Wylensek D."/>
            <person name="Hitch T.C.A."/>
            <person name="Clavel T."/>
        </authorList>
    </citation>
    <scope>NUCLEOTIDE SEQUENCE [LARGE SCALE GENOMIC DNA]</scope>
    <source>
        <strain evidence="2 3">Oil+RF-744-WCA-WT-13</strain>
    </source>
</reference>
<evidence type="ECO:0000256" key="1">
    <source>
        <dbReference type="SAM" id="Phobius"/>
    </source>
</evidence>
<comment type="caution">
    <text evidence="2">The sequence shown here is derived from an EMBL/GenBank/DDBJ whole genome shotgun (WGS) entry which is preliminary data.</text>
</comment>
<keyword evidence="1" id="KW-0472">Membrane</keyword>
<evidence type="ECO:0000313" key="2">
    <source>
        <dbReference type="EMBL" id="MST82226.1"/>
    </source>
</evidence>
<evidence type="ECO:0000313" key="3">
    <source>
        <dbReference type="Proteomes" id="UP000466864"/>
    </source>
</evidence>
<keyword evidence="1" id="KW-0812">Transmembrane</keyword>
<dbReference type="RefSeq" id="WP_154458141.1">
    <property type="nucleotide sequence ID" value="NZ_VUMV01000005.1"/>
</dbReference>
<proteinExistence type="predicted"/>
<dbReference type="EMBL" id="VUMV01000005">
    <property type="protein sequence ID" value="MST82226.1"/>
    <property type="molecule type" value="Genomic_DNA"/>
</dbReference>
<feature type="transmembrane region" description="Helical" evidence="1">
    <location>
        <begin position="148"/>
        <end position="172"/>
    </location>
</feature>
<accession>A0A7X2TPW8</accession>